<dbReference type="InterPro" id="IPR013094">
    <property type="entry name" value="AB_hydrolase_3"/>
</dbReference>
<organism evidence="3 4">
    <name type="scientific">Alloscardovia theropitheci</name>
    <dbReference type="NCBI Taxonomy" id="2496842"/>
    <lineage>
        <taxon>Bacteria</taxon>
        <taxon>Bacillati</taxon>
        <taxon>Actinomycetota</taxon>
        <taxon>Actinomycetes</taxon>
        <taxon>Bifidobacteriales</taxon>
        <taxon>Bifidobacteriaceae</taxon>
        <taxon>Alloscardovia</taxon>
    </lineage>
</organism>
<dbReference type="InterPro" id="IPR029058">
    <property type="entry name" value="AB_hydrolase_fold"/>
</dbReference>
<dbReference type="Pfam" id="PF07859">
    <property type="entry name" value="Abhydrolase_3"/>
    <property type="match status" value="1"/>
</dbReference>
<dbReference type="PANTHER" id="PTHR48081">
    <property type="entry name" value="AB HYDROLASE SUPERFAMILY PROTEIN C4A8.06C"/>
    <property type="match status" value="1"/>
</dbReference>
<evidence type="ECO:0000313" key="4">
    <source>
        <dbReference type="Proteomes" id="UP000291289"/>
    </source>
</evidence>
<dbReference type="GO" id="GO:0016787">
    <property type="term" value="F:hydrolase activity"/>
    <property type="evidence" value="ECO:0007669"/>
    <property type="project" value="UniProtKB-KW"/>
</dbReference>
<dbReference type="InterPro" id="IPR050300">
    <property type="entry name" value="GDXG_lipolytic_enzyme"/>
</dbReference>
<gene>
    <name evidence="3" type="ORF">EJ419_04330</name>
</gene>
<evidence type="ECO:0000313" key="3">
    <source>
        <dbReference type="EMBL" id="TCD54272.1"/>
    </source>
</evidence>
<protein>
    <submittedName>
        <fullName evidence="3">Alpha/beta hydrolase</fullName>
    </submittedName>
</protein>
<evidence type="ECO:0000259" key="2">
    <source>
        <dbReference type="Pfam" id="PF07859"/>
    </source>
</evidence>
<dbReference type="OrthoDB" id="9803828at2"/>
<dbReference type="PANTHER" id="PTHR48081:SF8">
    <property type="entry name" value="ALPHA_BETA HYDROLASE FOLD-3 DOMAIN-CONTAINING PROTEIN-RELATED"/>
    <property type="match status" value="1"/>
</dbReference>
<feature type="domain" description="Alpha/beta hydrolase fold-3" evidence="2">
    <location>
        <begin position="96"/>
        <end position="300"/>
    </location>
</feature>
<name>A0A4R0QPT6_9BIFI</name>
<comment type="caution">
    <text evidence="3">The sequence shown here is derived from an EMBL/GenBank/DDBJ whole genome shotgun (WGS) entry which is preliminary data.</text>
</comment>
<dbReference type="Gene3D" id="3.40.50.1820">
    <property type="entry name" value="alpha/beta hydrolase"/>
    <property type="match status" value="1"/>
</dbReference>
<dbReference type="RefSeq" id="WP_131283962.1">
    <property type="nucleotide sequence ID" value="NZ_RXLP01000019.1"/>
</dbReference>
<reference evidence="3 4" key="1">
    <citation type="submission" date="2018-12" db="EMBL/GenBank/DDBJ databases">
        <title>Alloscrdovia theropitheci sp. nov: a novel taxon from the feces of the bleeding-herat monkey (Theropithecus geleda).</title>
        <authorList>
            <person name="Modesto M."/>
        </authorList>
    </citation>
    <scope>NUCLEOTIDE SEQUENCE [LARGE SCALE GENOMIC DNA]</scope>
    <source>
        <strain evidence="3 4">GLDI4/2</strain>
    </source>
</reference>
<keyword evidence="1 3" id="KW-0378">Hydrolase</keyword>
<keyword evidence="4" id="KW-1185">Reference proteome</keyword>
<accession>A0A4R0QPT6</accession>
<evidence type="ECO:0000256" key="1">
    <source>
        <dbReference type="ARBA" id="ARBA00022801"/>
    </source>
</evidence>
<proteinExistence type="predicted"/>
<dbReference type="AlphaFoldDB" id="A0A4R0QPT6"/>
<dbReference type="Proteomes" id="UP000291289">
    <property type="component" value="Unassembled WGS sequence"/>
</dbReference>
<dbReference type="EMBL" id="RXLP01000019">
    <property type="protein sequence ID" value="TCD54272.1"/>
    <property type="molecule type" value="Genomic_DNA"/>
</dbReference>
<dbReference type="SUPFAM" id="SSF53474">
    <property type="entry name" value="alpha/beta-Hydrolases"/>
    <property type="match status" value="1"/>
</dbReference>
<sequence>MRYSYSGQEWMESRIDPELYHDLCELAQRTGDLSKLPPDERREIQAGLIDKEPEWISHELDIRDIYITGLDNDPSVKIRIYEPQENRNHKNLTPGILCIHSGGMWAGTLESEHVIHARLALDLQVPVVSVDYRLAPENPYPAGLRDCYAALLWFTSNAHTLGVDSQRIAIFGGSAGGGLATALSLYAKDHNGPYIHAVMALYPMLDDTNTTASSYQISHAKSWDRRDNLEAWHWYLGQTEPDIYASPIRASLEELEGLPPTYIDVGALDAFRDEDLTFASHLCAAGVDVEFHLIPHMYHGGENVSPQAAISQRMNEYRLDWLQRHLY</sequence>